<evidence type="ECO:0000256" key="1">
    <source>
        <dbReference type="SAM" id="MobiDB-lite"/>
    </source>
</evidence>
<feature type="region of interest" description="Disordered" evidence="1">
    <location>
        <begin position="182"/>
        <end position="264"/>
    </location>
</feature>
<dbReference type="AlphaFoldDB" id="A0A8S9S4K3"/>
<feature type="compositionally biased region" description="Basic and acidic residues" evidence="1">
    <location>
        <begin position="208"/>
        <end position="222"/>
    </location>
</feature>
<feature type="compositionally biased region" description="Polar residues" evidence="1">
    <location>
        <begin position="182"/>
        <end position="200"/>
    </location>
</feature>
<reference evidence="2" key="1">
    <citation type="submission" date="2019-12" db="EMBL/GenBank/DDBJ databases">
        <title>Genome sequencing and annotation of Brassica cretica.</title>
        <authorList>
            <person name="Studholme D.J."/>
            <person name="Sarris P."/>
        </authorList>
    </citation>
    <scope>NUCLEOTIDE SEQUENCE</scope>
    <source>
        <strain evidence="2">PFS-109/04</strain>
        <tissue evidence="2">Leaf</tissue>
    </source>
</reference>
<dbReference type="PANTHER" id="PTHR31115">
    <property type="entry name" value="OS05G0107300 PROTEIN"/>
    <property type="match status" value="1"/>
</dbReference>
<feature type="compositionally biased region" description="Polar residues" evidence="1">
    <location>
        <begin position="223"/>
        <end position="237"/>
    </location>
</feature>
<gene>
    <name evidence="2" type="ORF">F2Q69_00028103</name>
</gene>
<protein>
    <submittedName>
        <fullName evidence="2">Uncharacterized protein</fullName>
    </submittedName>
</protein>
<proteinExistence type="predicted"/>
<accession>A0A8S9S4K3</accession>
<organism evidence="2 3">
    <name type="scientific">Brassica cretica</name>
    <name type="common">Mustard</name>
    <dbReference type="NCBI Taxonomy" id="69181"/>
    <lineage>
        <taxon>Eukaryota</taxon>
        <taxon>Viridiplantae</taxon>
        <taxon>Streptophyta</taxon>
        <taxon>Embryophyta</taxon>
        <taxon>Tracheophyta</taxon>
        <taxon>Spermatophyta</taxon>
        <taxon>Magnoliopsida</taxon>
        <taxon>eudicotyledons</taxon>
        <taxon>Gunneridae</taxon>
        <taxon>Pentapetalae</taxon>
        <taxon>rosids</taxon>
        <taxon>malvids</taxon>
        <taxon>Brassicales</taxon>
        <taxon>Brassicaceae</taxon>
        <taxon>Brassiceae</taxon>
        <taxon>Brassica</taxon>
    </lineage>
</organism>
<dbReference type="PANTHER" id="PTHR31115:SF3">
    <property type="entry name" value="EXPRESSED PROTEIN"/>
    <property type="match status" value="1"/>
</dbReference>
<feature type="compositionally biased region" description="Basic and acidic residues" evidence="1">
    <location>
        <begin position="328"/>
        <end position="337"/>
    </location>
</feature>
<feature type="region of interest" description="Disordered" evidence="1">
    <location>
        <begin position="320"/>
        <end position="341"/>
    </location>
</feature>
<evidence type="ECO:0000313" key="3">
    <source>
        <dbReference type="Proteomes" id="UP000712600"/>
    </source>
</evidence>
<evidence type="ECO:0000313" key="2">
    <source>
        <dbReference type="EMBL" id="KAF3588117.1"/>
    </source>
</evidence>
<sequence length="483" mass="53384">MVSNRNNYVIPSYIYLMLNFGTLHVKYTHRPHLPISDESSPPFSSRDRTKPNLIPTLNPTISIAHNSVLSEIEWNCFSVDLKRFRFQPSEYFEGNCDVTKEAIYVASHLRLIDGQQLQQCHILESFEGTMKGRVSVHLQLKELAENQSNIAFVCSTEVTKVETLTVGEILASLKQEMQVAANETSEYGRSDNLAQQTSLGGHSPRSGLDSDHNSVSNIHDEFNSSSRVSNTKPNSSVPGPRSASGLPPKLSPRLHNTPSPSDWDISGYCKVKTASPQQLCQKVKNLAPLRSSVKTKGNNLMRLMGAAHNILKACFPALQSTKGSKPASGEETRDGVRRQGRMGRVFSSTRSLNPMGVDKLKNAGTAKQLRSARTILGKSESKLGRSPTRKLSGRKTYERQRATATNASPLVQLRHRPRAATPLLLTRINQLYASLEVKLEFEIHLVSWIGLAVFRVDLSSVKFVEVTADLAVERDPPASSLSL</sequence>
<dbReference type="EMBL" id="QGKX02000088">
    <property type="protein sequence ID" value="KAF3588117.1"/>
    <property type="molecule type" value="Genomic_DNA"/>
</dbReference>
<comment type="caution">
    <text evidence="2">The sequence shown here is derived from an EMBL/GenBank/DDBJ whole genome shotgun (WGS) entry which is preliminary data.</text>
</comment>
<feature type="region of interest" description="Disordered" evidence="1">
    <location>
        <begin position="381"/>
        <end position="401"/>
    </location>
</feature>
<name>A0A8S9S4K3_BRACR</name>
<dbReference type="Proteomes" id="UP000712600">
    <property type="component" value="Unassembled WGS sequence"/>
</dbReference>